<keyword evidence="3" id="KW-1185">Reference proteome</keyword>
<dbReference type="EMBL" id="WIXK01000003">
    <property type="protein sequence ID" value="MQY42271.1"/>
    <property type="molecule type" value="Genomic_DNA"/>
</dbReference>
<keyword evidence="1" id="KW-1133">Transmembrane helix</keyword>
<dbReference type="InterPro" id="IPR021737">
    <property type="entry name" value="Phage_phiKZ_Orf197"/>
</dbReference>
<name>A0A844AWA5_9RHOB</name>
<gene>
    <name evidence="2" type="ORF">GG681_06430</name>
</gene>
<keyword evidence="1" id="KW-0472">Membrane</keyword>
<organism evidence="2 3">
    <name type="scientific">Tritonibacter aquimaris</name>
    <dbReference type="NCBI Taxonomy" id="2663379"/>
    <lineage>
        <taxon>Bacteria</taxon>
        <taxon>Pseudomonadati</taxon>
        <taxon>Pseudomonadota</taxon>
        <taxon>Alphaproteobacteria</taxon>
        <taxon>Rhodobacterales</taxon>
        <taxon>Paracoccaceae</taxon>
        <taxon>Tritonibacter</taxon>
    </lineage>
</organism>
<feature type="transmembrane region" description="Helical" evidence="1">
    <location>
        <begin position="46"/>
        <end position="74"/>
    </location>
</feature>
<reference evidence="2 3" key="1">
    <citation type="submission" date="2019-10" db="EMBL/GenBank/DDBJ databases">
        <title>Epibacterium sp. nov., isolated from seawater.</title>
        <authorList>
            <person name="Zhang X."/>
            <person name="Li N."/>
        </authorList>
    </citation>
    <scope>NUCLEOTIDE SEQUENCE [LARGE SCALE GENOMIC DNA]</scope>
    <source>
        <strain evidence="2 3">SM1969</strain>
    </source>
</reference>
<accession>A0A844AWA5</accession>
<protein>
    <submittedName>
        <fullName evidence="2">DUF3307 domain-containing protein</fullName>
    </submittedName>
</protein>
<proteinExistence type="predicted"/>
<evidence type="ECO:0000313" key="3">
    <source>
        <dbReference type="Proteomes" id="UP000436694"/>
    </source>
</evidence>
<evidence type="ECO:0000256" key="1">
    <source>
        <dbReference type="SAM" id="Phobius"/>
    </source>
</evidence>
<dbReference type="Proteomes" id="UP000436694">
    <property type="component" value="Unassembled WGS sequence"/>
</dbReference>
<dbReference type="AlphaFoldDB" id="A0A844AWA5"/>
<sequence>MSDHTMSLLLLLLLLQVKHMFADFFLQTPRMLSGRGVYLHVGRAQHAGVHIVGTALVLAVLSAPWGFLIAVCILEWIVHFHIDYGKACYSERKALTPTQALFWWAMGADQALHQITYLLLGWGWCAFVLS</sequence>
<keyword evidence="1" id="KW-0812">Transmembrane</keyword>
<evidence type="ECO:0000313" key="2">
    <source>
        <dbReference type="EMBL" id="MQY42271.1"/>
    </source>
</evidence>
<dbReference type="Pfam" id="PF11750">
    <property type="entry name" value="DUF3307"/>
    <property type="match status" value="1"/>
</dbReference>
<comment type="caution">
    <text evidence="2">The sequence shown here is derived from an EMBL/GenBank/DDBJ whole genome shotgun (WGS) entry which is preliminary data.</text>
</comment>